<keyword evidence="13" id="KW-1185">Reference proteome</keyword>
<dbReference type="PROSITE" id="PS00107">
    <property type="entry name" value="PROTEIN_KINASE_ATP"/>
    <property type="match status" value="1"/>
</dbReference>
<feature type="compositionally biased region" description="Polar residues" evidence="10">
    <location>
        <begin position="424"/>
        <end position="434"/>
    </location>
</feature>
<evidence type="ECO:0000256" key="6">
    <source>
        <dbReference type="ARBA" id="ARBA00022777"/>
    </source>
</evidence>
<dbReference type="InterPro" id="IPR000719">
    <property type="entry name" value="Prot_kinase_dom"/>
</dbReference>
<evidence type="ECO:0000256" key="4">
    <source>
        <dbReference type="ARBA" id="ARBA00022679"/>
    </source>
</evidence>
<organism evidence="12 13">
    <name type="scientific">Brassica cretica</name>
    <name type="common">Mustard</name>
    <dbReference type="NCBI Taxonomy" id="69181"/>
    <lineage>
        <taxon>Eukaryota</taxon>
        <taxon>Viridiplantae</taxon>
        <taxon>Streptophyta</taxon>
        <taxon>Embryophyta</taxon>
        <taxon>Tracheophyta</taxon>
        <taxon>Spermatophyta</taxon>
        <taxon>Magnoliopsida</taxon>
        <taxon>eudicotyledons</taxon>
        <taxon>Gunneridae</taxon>
        <taxon>Pentapetalae</taxon>
        <taxon>rosids</taxon>
        <taxon>malvids</taxon>
        <taxon>Brassicales</taxon>
        <taxon>Brassicaceae</taxon>
        <taxon>Brassiceae</taxon>
        <taxon>Brassica</taxon>
    </lineage>
</organism>
<dbReference type="InterPro" id="IPR011009">
    <property type="entry name" value="Kinase-like_dom_sf"/>
</dbReference>
<keyword evidence="7 8" id="KW-0067">ATP-binding</keyword>
<evidence type="ECO:0000256" key="5">
    <source>
        <dbReference type="ARBA" id="ARBA00022741"/>
    </source>
</evidence>
<accession>A0ABQ7E1T3</accession>
<sequence length="454" mass="49920">MGLCWSSSSKSPSTATATPTTTGNISSGPFKSTTTETSRSNISSTSGFSAGSGGDACPEGQILPIPNLRIFSLAELRATTRNFKSENVLGEGGFGKVFKGWLEEKGPGSHSTGTVIAVKKLNSESFQGFEEWQVKGGFGKVFKGWLEEKGPGSHSTGTVIAVKKLNSESFQGFEEWQCEVNFLGRVSHPNLVKLLGYCLEGDELLLVYEYMQKGSLENHLFRKGSVVQPLSWEIRLRIAIGAAKGLAFLHASEKQVIYRDFKASNILLDSSYNAKLSDFGLAKLGPSASQSHITTRVMGTHGYAAPEYVATGHLYVKSDNYGFGVVLAEILTGLHALDPTRPTGQQNLTDWIKPHLSERRKLRRIMDPRLEGKYPFKSAFRVAQLSLKCLEPEPKNRPSMTEVVESLELIVAANEKPLQRRTTRASPTVSNQQSHYRREHLSTFQPRHTVARGH</sequence>
<reference evidence="12 13" key="1">
    <citation type="journal article" date="2020" name="BMC Genomics">
        <title>Intraspecific diversification of the crop wild relative Brassica cretica Lam. using demographic model selection.</title>
        <authorList>
            <person name="Kioukis A."/>
            <person name="Michalopoulou V.A."/>
            <person name="Briers L."/>
            <person name="Pirintsos S."/>
            <person name="Studholme D.J."/>
            <person name="Pavlidis P."/>
            <person name="Sarris P.F."/>
        </authorList>
    </citation>
    <scope>NUCLEOTIDE SEQUENCE [LARGE SCALE GENOMIC DNA]</scope>
    <source>
        <strain evidence="13">cv. PFS-1207/04</strain>
    </source>
</reference>
<feature type="compositionally biased region" description="Low complexity" evidence="10">
    <location>
        <begin position="40"/>
        <end position="49"/>
    </location>
</feature>
<dbReference type="Pfam" id="PF07714">
    <property type="entry name" value="PK_Tyr_Ser-Thr"/>
    <property type="match status" value="1"/>
</dbReference>
<keyword evidence="3 9" id="KW-0723">Serine/threonine-protein kinase</keyword>
<dbReference type="InterPro" id="IPR008271">
    <property type="entry name" value="Ser/Thr_kinase_AS"/>
</dbReference>
<dbReference type="Gene3D" id="1.10.510.10">
    <property type="entry name" value="Transferase(Phosphotransferase) domain 1"/>
    <property type="match status" value="1"/>
</dbReference>
<feature type="binding site" evidence="8">
    <location>
        <position position="120"/>
    </location>
    <ligand>
        <name>ATP</name>
        <dbReference type="ChEBI" id="CHEBI:30616"/>
    </ligand>
</feature>
<evidence type="ECO:0000256" key="10">
    <source>
        <dbReference type="SAM" id="MobiDB-lite"/>
    </source>
</evidence>
<keyword evidence="4" id="KW-0808">Transferase</keyword>
<feature type="compositionally biased region" description="Polar residues" evidence="10">
    <location>
        <begin position="23"/>
        <end position="39"/>
    </location>
</feature>
<protein>
    <recommendedName>
        <fullName evidence="11">Protein kinase domain-containing protein</fullName>
    </recommendedName>
</protein>
<dbReference type="InterPro" id="IPR050823">
    <property type="entry name" value="Plant_Ser_Thr_Prot_Kinase"/>
</dbReference>
<feature type="domain" description="Protein kinase" evidence="11">
    <location>
        <begin position="83"/>
        <end position="410"/>
    </location>
</feature>
<dbReference type="PANTHER" id="PTHR45621">
    <property type="entry name" value="OS01G0588500 PROTEIN-RELATED"/>
    <property type="match status" value="1"/>
</dbReference>
<feature type="region of interest" description="Disordered" evidence="10">
    <location>
        <begin position="1"/>
        <end position="55"/>
    </location>
</feature>
<comment type="caution">
    <text evidence="12">The sequence shown here is derived from an EMBL/GenBank/DDBJ whole genome shotgun (WGS) entry which is preliminary data.</text>
</comment>
<comment type="similarity">
    <text evidence="9">Belongs to the protein kinase superfamily.</text>
</comment>
<proteinExistence type="inferred from homology"/>
<evidence type="ECO:0000256" key="8">
    <source>
        <dbReference type="PROSITE-ProRule" id="PRU10141"/>
    </source>
</evidence>
<evidence type="ECO:0000313" key="12">
    <source>
        <dbReference type="EMBL" id="KAF3590184.1"/>
    </source>
</evidence>
<dbReference type="EMBL" id="QGKV02000299">
    <property type="protein sequence ID" value="KAF3590184.1"/>
    <property type="molecule type" value="Genomic_DNA"/>
</dbReference>
<feature type="compositionally biased region" description="Low complexity" evidence="10">
    <location>
        <begin position="1"/>
        <end position="22"/>
    </location>
</feature>
<dbReference type="InterPro" id="IPR017441">
    <property type="entry name" value="Protein_kinase_ATP_BS"/>
</dbReference>
<evidence type="ECO:0000259" key="11">
    <source>
        <dbReference type="PROSITE" id="PS50011"/>
    </source>
</evidence>
<evidence type="ECO:0000256" key="7">
    <source>
        <dbReference type="ARBA" id="ARBA00022840"/>
    </source>
</evidence>
<gene>
    <name evidence="12" type="ORF">DY000_02021091</name>
</gene>
<keyword evidence="6" id="KW-0418">Kinase</keyword>
<keyword evidence="5 8" id="KW-0547">Nucleotide-binding</keyword>
<dbReference type="CDD" id="cd14066">
    <property type="entry name" value="STKc_IRAK"/>
    <property type="match status" value="1"/>
</dbReference>
<dbReference type="PROSITE" id="PS50011">
    <property type="entry name" value="PROTEIN_KINASE_DOM"/>
    <property type="match status" value="1"/>
</dbReference>
<keyword evidence="2" id="KW-0472">Membrane</keyword>
<evidence type="ECO:0000256" key="2">
    <source>
        <dbReference type="ARBA" id="ARBA00022475"/>
    </source>
</evidence>
<dbReference type="PROSITE" id="PS00108">
    <property type="entry name" value="PROTEIN_KINASE_ST"/>
    <property type="match status" value="1"/>
</dbReference>
<dbReference type="Proteomes" id="UP000266723">
    <property type="component" value="Unassembled WGS sequence"/>
</dbReference>
<dbReference type="SUPFAM" id="SSF56112">
    <property type="entry name" value="Protein kinase-like (PK-like)"/>
    <property type="match status" value="2"/>
</dbReference>
<dbReference type="Gene3D" id="3.30.200.20">
    <property type="entry name" value="Phosphorylase Kinase, domain 1"/>
    <property type="match status" value="2"/>
</dbReference>
<keyword evidence="2" id="KW-1003">Cell membrane</keyword>
<evidence type="ECO:0000313" key="13">
    <source>
        <dbReference type="Proteomes" id="UP000266723"/>
    </source>
</evidence>
<name>A0ABQ7E1T3_BRACR</name>
<evidence type="ECO:0000256" key="1">
    <source>
        <dbReference type="ARBA" id="ARBA00004236"/>
    </source>
</evidence>
<evidence type="ECO:0000256" key="9">
    <source>
        <dbReference type="RuleBase" id="RU000304"/>
    </source>
</evidence>
<comment type="subcellular location">
    <subcellularLocation>
        <location evidence="1">Cell membrane</location>
    </subcellularLocation>
</comment>
<feature type="region of interest" description="Disordered" evidence="10">
    <location>
        <begin position="418"/>
        <end position="454"/>
    </location>
</feature>
<dbReference type="InterPro" id="IPR001245">
    <property type="entry name" value="Ser-Thr/Tyr_kinase_cat_dom"/>
</dbReference>
<evidence type="ECO:0000256" key="3">
    <source>
        <dbReference type="ARBA" id="ARBA00022527"/>
    </source>
</evidence>